<proteinExistence type="predicted"/>
<organism evidence="2 3">
    <name type="scientific">Ogataea philodendri</name>
    <dbReference type="NCBI Taxonomy" id="1378263"/>
    <lineage>
        <taxon>Eukaryota</taxon>
        <taxon>Fungi</taxon>
        <taxon>Dikarya</taxon>
        <taxon>Ascomycota</taxon>
        <taxon>Saccharomycotina</taxon>
        <taxon>Pichiomycetes</taxon>
        <taxon>Pichiales</taxon>
        <taxon>Pichiaceae</taxon>
        <taxon>Ogataea</taxon>
    </lineage>
</organism>
<name>A0A9P8T112_9ASCO</name>
<keyword evidence="3" id="KW-1185">Reference proteome</keyword>
<reference evidence="2" key="2">
    <citation type="submission" date="2021-01" db="EMBL/GenBank/DDBJ databases">
        <authorList>
            <person name="Schikora-Tamarit M.A."/>
        </authorList>
    </citation>
    <scope>NUCLEOTIDE SEQUENCE</scope>
    <source>
        <strain evidence="2">CBS6075</strain>
    </source>
</reference>
<keyword evidence="1" id="KW-0175">Coiled coil</keyword>
<gene>
    <name evidence="2" type="ORF">OGAPHI_006237</name>
</gene>
<dbReference type="AlphaFoldDB" id="A0A9P8T112"/>
<dbReference type="GeneID" id="70238201"/>
<dbReference type="RefSeq" id="XP_046059160.1">
    <property type="nucleotide sequence ID" value="XM_046207503.1"/>
</dbReference>
<reference evidence="2" key="1">
    <citation type="journal article" date="2021" name="Open Biol.">
        <title>Shared evolutionary footprints suggest mitochondrial oxidative damage underlies multiple complex I losses in fungi.</title>
        <authorList>
            <person name="Schikora-Tamarit M.A."/>
            <person name="Marcet-Houben M."/>
            <person name="Nosek J."/>
            <person name="Gabaldon T."/>
        </authorList>
    </citation>
    <scope>NUCLEOTIDE SEQUENCE</scope>
    <source>
        <strain evidence="2">CBS6075</strain>
    </source>
</reference>
<dbReference type="Proteomes" id="UP000769157">
    <property type="component" value="Unassembled WGS sequence"/>
</dbReference>
<evidence type="ECO:0000313" key="2">
    <source>
        <dbReference type="EMBL" id="KAH3662056.1"/>
    </source>
</evidence>
<accession>A0A9P8T112</accession>
<protein>
    <submittedName>
        <fullName evidence="2">Uncharacterized protein</fullName>
    </submittedName>
</protein>
<sequence>MRRLNTAKSGIHKPERPAVLNFQSAVKENSVLTSMPLSRPQDENVFLSPKHDRKISSDSELKQLLLENSKLMQKLAKNQEKIMELVKNR</sequence>
<evidence type="ECO:0000313" key="3">
    <source>
        <dbReference type="Proteomes" id="UP000769157"/>
    </source>
</evidence>
<evidence type="ECO:0000256" key="1">
    <source>
        <dbReference type="SAM" id="Coils"/>
    </source>
</evidence>
<comment type="caution">
    <text evidence="2">The sequence shown here is derived from an EMBL/GenBank/DDBJ whole genome shotgun (WGS) entry which is preliminary data.</text>
</comment>
<dbReference type="EMBL" id="JAEUBE010000414">
    <property type="protein sequence ID" value="KAH3662056.1"/>
    <property type="molecule type" value="Genomic_DNA"/>
</dbReference>
<feature type="coiled-coil region" evidence="1">
    <location>
        <begin position="61"/>
        <end position="88"/>
    </location>
</feature>